<organism evidence="2 3">
    <name type="scientific">Tessaracoccus lubricantis</name>
    <dbReference type="NCBI Taxonomy" id="545543"/>
    <lineage>
        <taxon>Bacteria</taxon>
        <taxon>Bacillati</taxon>
        <taxon>Actinomycetota</taxon>
        <taxon>Actinomycetes</taxon>
        <taxon>Propionibacteriales</taxon>
        <taxon>Propionibacteriaceae</taxon>
        <taxon>Tessaracoccus</taxon>
    </lineage>
</organism>
<feature type="transmembrane region" description="Helical" evidence="1">
    <location>
        <begin position="119"/>
        <end position="141"/>
    </location>
</feature>
<evidence type="ECO:0000313" key="2">
    <source>
        <dbReference type="EMBL" id="GAA4904051.1"/>
    </source>
</evidence>
<feature type="transmembrane region" description="Helical" evidence="1">
    <location>
        <begin position="94"/>
        <end position="112"/>
    </location>
</feature>
<evidence type="ECO:0000313" key="3">
    <source>
        <dbReference type="Proteomes" id="UP001501521"/>
    </source>
</evidence>
<name>A0ABP9FLL4_9ACTN</name>
<keyword evidence="3" id="KW-1185">Reference proteome</keyword>
<dbReference type="EMBL" id="BAABLV010000036">
    <property type="protein sequence ID" value="GAA4904051.1"/>
    <property type="molecule type" value="Genomic_DNA"/>
</dbReference>
<keyword evidence="1" id="KW-0472">Membrane</keyword>
<dbReference type="RefSeq" id="WP_345583128.1">
    <property type="nucleotide sequence ID" value="NZ_BAABLV010000036.1"/>
</dbReference>
<evidence type="ECO:0008006" key="4">
    <source>
        <dbReference type="Google" id="ProtNLM"/>
    </source>
</evidence>
<feature type="transmembrane region" description="Helical" evidence="1">
    <location>
        <begin position="42"/>
        <end position="60"/>
    </location>
</feature>
<feature type="transmembrane region" description="Helical" evidence="1">
    <location>
        <begin position="161"/>
        <end position="183"/>
    </location>
</feature>
<keyword evidence="1" id="KW-0812">Transmembrane</keyword>
<accession>A0ABP9FLL4</accession>
<keyword evidence="1" id="KW-1133">Transmembrane helix</keyword>
<dbReference type="Proteomes" id="UP001501521">
    <property type="component" value="Unassembled WGS sequence"/>
</dbReference>
<evidence type="ECO:0000256" key="1">
    <source>
        <dbReference type="SAM" id="Phobius"/>
    </source>
</evidence>
<reference evidence="3" key="1">
    <citation type="journal article" date="2019" name="Int. J. Syst. Evol. Microbiol.">
        <title>The Global Catalogue of Microorganisms (GCM) 10K type strain sequencing project: providing services to taxonomists for standard genome sequencing and annotation.</title>
        <authorList>
            <consortium name="The Broad Institute Genomics Platform"/>
            <consortium name="The Broad Institute Genome Sequencing Center for Infectious Disease"/>
            <person name="Wu L."/>
            <person name="Ma J."/>
        </authorList>
    </citation>
    <scope>NUCLEOTIDE SEQUENCE [LARGE SCALE GENOMIC DNA]</scope>
    <source>
        <strain evidence="3">JCM 19125</strain>
    </source>
</reference>
<gene>
    <name evidence="2" type="ORF">GCM10025789_23830</name>
</gene>
<comment type="caution">
    <text evidence="2">The sequence shown here is derived from an EMBL/GenBank/DDBJ whole genome shotgun (WGS) entry which is preliminary data.</text>
</comment>
<proteinExistence type="predicted"/>
<sequence>MTWFTALAVVAMSLAVWLVALPRVRVADPDAPRFGALVSRRSTMWVGATAAAVSGVLWLVPAAHHWLWVPYLAVGVPLVAVDVLTTFLPKQLNHLGGLLMLAGLVPLGLADWRAAAGAVVGGAAALAFFYLAWRVAATLGFGDVRLAALIGAVAGQSGVGAWTSALLAGTLLGALHGIAHALWARRSAGRPKHFPFGPALWLGPVVAAVPHLNGG</sequence>
<feature type="transmembrane region" description="Helical" evidence="1">
    <location>
        <begin position="67"/>
        <end position="88"/>
    </location>
</feature>
<protein>
    <recommendedName>
        <fullName evidence="4">Prepilin type IV endopeptidase peptidase domain-containing protein</fullName>
    </recommendedName>
</protein>